<keyword evidence="1" id="KW-0812">Transmembrane</keyword>
<proteinExistence type="predicted"/>
<keyword evidence="1" id="KW-1133">Transmembrane helix</keyword>
<evidence type="ECO:0000313" key="2">
    <source>
        <dbReference type="EnsemblPlants" id="Kaladp0046s0024.1.v1.1.CDS.1"/>
    </source>
</evidence>
<protein>
    <submittedName>
        <fullName evidence="2">Uncharacterized protein</fullName>
    </submittedName>
</protein>
<keyword evidence="1" id="KW-0472">Membrane</keyword>
<feature type="transmembrane region" description="Helical" evidence="1">
    <location>
        <begin position="12"/>
        <end position="31"/>
    </location>
</feature>
<dbReference type="Proteomes" id="UP000594263">
    <property type="component" value="Unplaced"/>
</dbReference>
<dbReference type="Gramene" id="Kaladp0046s0024.1.v1.1">
    <property type="protein sequence ID" value="Kaladp0046s0024.1.v1.1.CDS.1"/>
    <property type="gene ID" value="Kaladp0046s0024.v1.1"/>
</dbReference>
<dbReference type="AlphaFoldDB" id="A0A7N0TVE1"/>
<accession>A0A7N0TVE1</accession>
<evidence type="ECO:0000313" key="3">
    <source>
        <dbReference type="Proteomes" id="UP000594263"/>
    </source>
</evidence>
<evidence type="ECO:0000256" key="1">
    <source>
        <dbReference type="SAM" id="Phobius"/>
    </source>
</evidence>
<sequence>MLKVWCPPCTTKVFVTILFIIKHISQILLFCKVELPKAYVKCPIPQLIILSSAQALS</sequence>
<organism evidence="2 3">
    <name type="scientific">Kalanchoe fedtschenkoi</name>
    <name type="common">Lavender scallops</name>
    <name type="synonym">South American air plant</name>
    <dbReference type="NCBI Taxonomy" id="63787"/>
    <lineage>
        <taxon>Eukaryota</taxon>
        <taxon>Viridiplantae</taxon>
        <taxon>Streptophyta</taxon>
        <taxon>Embryophyta</taxon>
        <taxon>Tracheophyta</taxon>
        <taxon>Spermatophyta</taxon>
        <taxon>Magnoliopsida</taxon>
        <taxon>eudicotyledons</taxon>
        <taxon>Gunneridae</taxon>
        <taxon>Pentapetalae</taxon>
        <taxon>Saxifragales</taxon>
        <taxon>Crassulaceae</taxon>
        <taxon>Kalanchoe</taxon>
    </lineage>
</organism>
<name>A0A7N0TVE1_KALFE</name>
<reference evidence="2" key="1">
    <citation type="submission" date="2021-01" db="UniProtKB">
        <authorList>
            <consortium name="EnsemblPlants"/>
        </authorList>
    </citation>
    <scope>IDENTIFICATION</scope>
</reference>
<dbReference type="EnsemblPlants" id="Kaladp0046s0024.1.v1.1">
    <property type="protein sequence ID" value="Kaladp0046s0024.1.v1.1.CDS.1"/>
    <property type="gene ID" value="Kaladp0046s0024.v1.1"/>
</dbReference>
<keyword evidence="3" id="KW-1185">Reference proteome</keyword>